<evidence type="ECO:0000256" key="1">
    <source>
        <dbReference type="SAM" id="Coils"/>
    </source>
</evidence>
<reference evidence="2 4" key="1">
    <citation type="submission" date="2016-08" db="EMBL/GenBank/DDBJ databases">
        <title>Draft genome sequence of the type strain of Pseudomonas extremorientalis LMG 19695T isolated from drinking water reservoir.</title>
        <authorList>
            <person name="Tambong J.T."/>
        </authorList>
    </citation>
    <scope>NUCLEOTIDE SEQUENCE [LARGE SCALE GENOMIC DNA]</scope>
    <source>
        <strain evidence="2 4">LMG 19695</strain>
    </source>
</reference>
<dbReference type="RefSeq" id="WP_071491020.1">
    <property type="nucleotide sequence ID" value="NZ_CP089519.1"/>
</dbReference>
<dbReference type="EMBL" id="LT629708">
    <property type="protein sequence ID" value="SDP66297.1"/>
    <property type="molecule type" value="Genomic_DNA"/>
</dbReference>
<keyword evidence="5" id="KW-1185">Reference proteome</keyword>
<evidence type="ECO:0000313" key="2">
    <source>
        <dbReference type="EMBL" id="OIN06273.1"/>
    </source>
</evidence>
<name>A0A1H0UJ94_9PSED</name>
<organism evidence="2 4">
    <name type="scientific">Pseudomonas extremorientalis</name>
    <dbReference type="NCBI Taxonomy" id="169669"/>
    <lineage>
        <taxon>Bacteria</taxon>
        <taxon>Pseudomonadati</taxon>
        <taxon>Pseudomonadota</taxon>
        <taxon>Gammaproteobacteria</taxon>
        <taxon>Pseudomonadales</taxon>
        <taxon>Pseudomonadaceae</taxon>
        <taxon>Pseudomonas</taxon>
    </lineage>
</organism>
<dbReference type="EMBL" id="MDGK01000052">
    <property type="protein sequence ID" value="OIN06273.1"/>
    <property type="molecule type" value="Genomic_DNA"/>
</dbReference>
<sequence length="142" mass="16202">MCPSESLIAEVEILRRLRRHRADRAERALSAAKKAQRTVLRQIEQAEEALEQSRREEARQCAQLLKENQGQVMTLQALKAWSTQEHNLSASTRREESQLQALHVQKDQQTLAVGDAQKHVTRCLLEVEKLQELSGLLAQEQA</sequence>
<dbReference type="Proteomes" id="UP000182654">
    <property type="component" value="Chromosome I"/>
</dbReference>
<dbReference type="Proteomes" id="UP000181686">
    <property type="component" value="Unassembled WGS sequence"/>
</dbReference>
<accession>A0A1H0UJ94</accession>
<reference evidence="3 5" key="2">
    <citation type="submission" date="2016-10" db="EMBL/GenBank/DDBJ databases">
        <authorList>
            <person name="Varghese N."/>
            <person name="Submissions S."/>
        </authorList>
    </citation>
    <scope>NUCLEOTIDE SEQUENCE [LARGE SCALE GENOMIC DNA]</scope>
    <source>
        <strain evidence="3 5">BS2774</strain>
    </source>
</reference>
<gene>
    <name evidence="2" type="ORF">BFN10_19335</name>
    <name evidence="3" type="ORF">SAMN04490184_4282</name>
</gene>
<evidence type="ECO:0000313" key="3">
    <source>
        <dbReference type="EMBL" id="SDP66297.1"/>
    </source>
</evidence>
<keyword evidence="1" id="KW-0175">Coiled coil</keyword>
<feature type="coiled-coil region" evidence="1">
    <location>
        <begin position="29"/>
        <end position="67"/>
    </location>
</feature>
<evidence type="ECO:0000313" key="5">
    <source>
        <dbReference type="Proteomes" id="UP000182654"/>
    </source>
</evidence>
<dbReference type="AlphaFoldDB" id="A0A1H0UJ94"/>
<evidence type="ECO:0000313" key="4">
    <source>
        <dbReference type="Proteomes" id="UP000181686"/>
    </source>
</evidence>
<protein>
    <submittedName>
        <fullName evidence="2">Type III secretion protein</fullName>
    </submittedName>
</protein>
<proteinExistence type="predicted"/>